<gene>
    <name evidence="4" type="ORF">HLV38_05795</name>
</gene>
<dbReference type="InterPro" id="IPR013708">
    <property type="entry name" value="Shikimate_DH-bd_N"/>
</dbReference>
<keyword evidence="2" id="KW-0028">Amino-acid biosynthesis</keyword>
<dbReference type="AlphaFoldDB" id="A0A6M8J8H6"/>
<keyword evidence="2" id="KW-0057">Aromatic amino acid biosynthesis</keyword>
<dbReference type="Gene3D" id="3.40.50.720">
    <property type="entry name" value="NAD(P)-binding Rossmann-like Domain"/>
    <property type="match status" value="2"/>
</dbReference>
<dbReference type="KEGG" id="bwa:HLV38_05795"/>
<dbReference type="Pfam" id="PF08501">
    <property type="entry name" value="Shikimate_dh_N"/>
    <property type="match status" value="1"/>
</dbReference>
<comment type="pathway">
    <text evidence="1">Metabolic intermediate biosynthesis; chorismate biosynthesis; chorismate from D-erythrose 4-phosphate and phosphoenolpyruvate: step 4/7.</text>
</comment>
<dbReference type="SUPFAM" id="SSF53223">
    <property type="entry name" value="Aminoacid dehydrogenase-like, N-terminal domain"/>
    <property type="match status" value="1"/>
</dbReference>
<feature type="domain" description="Shikimate dehydrogenase substrate binding N-terminal" evidence="3">
    <location>
        <begin position="25"/>
        <end position="104"/>
    </location>
</feature>
<organism evidence="4 5">
    <name type="scientific">Berryella wangjianweii</name>
    <dbReference type="NCBI Taxonomy" id="2734634"/>
    <lineage>
        <taxon>Bacteria</taxon>
        <taxon>Bacillati</taxon>
        <taxon>Actinomycetota</taxon>
        <taxon>Coriobacteriia</taxon>
        <taxon>Eggerthellales</taxon>
        <taxon>Eggerthellaceae</taxon>
        <taxon>Berryella</taxon>
    </lineage>
</organism>
<dbReference type="PANTHER" id="PTHR21089:SF1">
    <property type="entry name" value="BIFUNCTIONAL 3-DEHYDROQUINATE DEHYDRATASE_SHIKIMATE DEHYDROGENASE, CHLOROPLASTIC"/>
    <property type="match status" value="1"/>
</dbReference>
<dbReference type="RefSeq" id="WP_173165018.1">
    <property type="nucleotide sequence ID" value="NZ_CP053716.1"/>
</dbReference>
<dbReference type="InterPro" id="IPR046346">
    <property type="entry name" value="Aminoacid_DH-like_N_sf"/>
</dbReference>
<dbReference type="InterPro" id="IPR036291">
    <property type="entry name" value="NAD(P)-bd_dom_sf"/>
</dbReference>
<protein>
    <recommendedName>
        <fullName evidence="3">Shikimate dehydrogenase substrate binding N-terminal domain-containing protein</fullName>
    </recommendedName>
</protein>
<proteinExistence type="predicted"/>
<evidence type="ECO:0000256" key="1">
    <source>
        <dbReference type="ARBA" id="ARBA00004871"/>
    </source>
</evidence>
<sequence>MVAKATGVAGFGQAAEDREAARVFLVGHPVGHSASPALHAAAYDRLGLSCTYDLADCPAADDARAFIARGRYAALNVTTPHKATALACADRRTVAAYLAGGANLLVRVGNRLVADNVDGLGCVRFLQRQGADVAGAVVAVCGTGPTTRAIMHACLMEGAAQVWLVSRSYDRALQTLAGYLDALAAIDRDERVSASCRPQGGLPAGLAPSLELLGTDAFPLTEDTGGEDVIADAFPDDSRAAASGPVECAPWVSAPRVTTAQVPTALRASDALRACDYGSGAAVLARADVVVNATTLGMRAGDPPPFDPGLLSHSQTVMDAVYAQGDTALVTGARQRGCAAFGGAGMLVAQAQVGVIAIAAVAGGAQAAGRARVDRGLFAAMARAAGFAQLAEGSPRAT</sequence>
<dbReference type="GO" id="GO:0004764">
    <property type="term" value="F:shikimate 3-dehydrogenase (NADP+) activity"/>
    <property type="evidence" value="ECO:0007669"/>
    <property type="project" value="InterPro"/>
</dbReference>
<dbReference type="InterPro" id="IPR022893">
    <property type="entry name" value="Shikimate_DH_fam"/>
</dbReference>
<evidence type="ECO:0000313" key="5">
    <source>
        <dbReference type="Proteomes" id="UP000503297"/>
    </source>
</evidence>
<dbReference type="PANTHER" id="PTHR21089">
    <property type="entry name" value="SHIKIMATE DEHYDROGENASE"/>
    <property type="match status" value="1"/>
</dbReference>
<dbReference type="GO" id="GO:0009073">
    <property type="term" value="P:aromatic amino acid family biosynthetic process"/>
    <property type="evidence" value="ECO:0007669"/>
    <property type="project" value="UniProtKB-KW"/>
</dbReference>
<dbReference type="GO" id="GO:0009423">
    <property type="term" value="P:chorismate biosynthetic process"/>
    <property type="evidence" value="ECO:0007669"/>
    <property type="project" value="TreeGrafter"/>
</dbReference>
<accession>A0A6M8J8H6</accession>
<evidence type="ECO:0000313" key="4">
    <source>
        <dbReference type="EMBL" id="QKF07679.1"/>
    </source>
</evidence>
<dbReference type="Gene3D" id="3.40.50.10860">
    <property type="entry name" value="Leucine Dehydrogenase, chain A, domain 1"/>
    <property type="match status" value="1"/>
</dbReference>
<dbReference type="GO" id="GO:0019632">
    <property type="term" value="P:shikimate metabolic process"/>
    <property type="evidence" value="ECO:0007669"/>
    <property type="project" value="TreeGrafter"/>
</dbReference>
<evidence type="ECO:0000259" key="3">
    <source>
        <dbReference type="Pfam" id="PF08501"/>
    </source>
</evidence>
<name>A0A6M8J8H6_9ACTN</name>
<dbReference type="EMBL" id="CP053716">
    <property type="protein sequence ID" value="QKF07679.1"/>
    <property type="molecule type" value="Genomic_DNA"/>
</dbReference>
<dbReference type="Proteomes" id="UP000503297">
    <property type="component" value="Chromosome"/>
</dbReference>
<keyword evidence="5" id="KW-1185">Reference proteome</keyword>
<evidence type="ECO:0000256" key="2">
    <source>
        <dbReference type="ARBA" id="ARBA00023141"/>
    </source>
</evidence>
<reference evidence="5" key="1">
    <citation type="submission" date="2020-05" db="EMBL/GenBank/DDBJ databases">
        <title>Novel species in genus Nocardioides.</title>
        <authorList>
            <person name="Zhang G."/>
        </authorList>
    </citation>
    <scope>NUCLEOTIDE SEQUENCE [LARGE SCALE GENOMIC DNA]</scope>
    <source>
        <strain evidence="5">zg-1050</strain>
    </source>
</reference>
<dbReference type="SUPFAM" id="SSF51735">
    <property type="entry name" value="NAD(P)-binding Rossmann-fold domains"/>
    <property type="match status" value="2"/>
</dbReference>